<gene>
    <name evidence="6" type="ORF">IFR04_003369</name>
</gene>
<dbReference type="OrthoDB" id="432970at2759"/>
<evidence type="ECO:0000256" key="2">
    <source>
        <dbReference type="ARBA" id="ARBA00022771"/>
    </source>
</evidence>
<sequence length="217" mass="24138">MPPSTTTIDHIIYCGDPRTIVATKTFIFEKQVPELAPLVFTQTGWKPPAGIWNTFESIFKSFGSAHTEEINNSHVWTCTNCGKPAKAFCSVYANNLWDRSAGKGSLDPTFKPSVVEIQAPVCRHDEPCMGKVLAFAQTEECVGRWREMDPKTMVNIGAGLCATCGKDGVMLCAGCREFRYCSKECQIKLWPAHEKDCKRVQKERKRAEGAAALAKKR</sequence>
<reference evidence="6" key="1">
    <citation type="submission" date="2021-02" db="EMBL/GenBank/DDBJ databases">
        <title>Genome sequence Cadophora malorum strain M34.</title>
        <authorList>
            <person name="Stefanovic E."/>
            <person name="Vu D."/>
            <person name="Scully C."/>
            <person name="Dijksterhuis J."/>
            <person name="Roader J."/>
            <person name="Houbraken J."/>
        </authorList>
    </citation>
    <scope>NUCLEOTIDE SEQUENCE</scope>
    <source>
        <strain evidence="6">M34</strain>
    </source>
</reference>
<dbReference type="Pfam" id="PF01753">
    <property type="entry name" value="zf-MYND"/>
    <property type="match status" value="1"/>
</dbReference>
<keyword evidence="7" id="KW-1185">Reference proteome</keyword>
<evidence type="ECO:0000259" key="5">
    <source>
        <dbReference type="PROSITE" id="PS50865"/>
    </source>
</evidence>
<organism evidence="6 7">
    <name type="scientific">Cadophora malorum</name>
    <dbReference type="NCBI Taxonomy" id="108018"/>
    <lineage>
        <taxon>Eukaryota</taxon>
        <taxon>Fungi</taxon>
        <taxon>Dikarya</taxon>
        <taxon>Ascomycota</taxon>
        <taxon>Pezizomycotina</taxon>
        <taxon>Leotiomycetes</taxon>
        <taxon>Helotiales</taxon>
        <taxon>Ploettnerulaceae</taxon>
        <taxon>Cadophora</taxon>
    </lineage>
</organism>
<dbReference type="Gene3D" id="6.10.140.2220">
    <property type="match status" value="1"/>
</dbReference>
<dbReference type="InterPro" id="IPR002893">
    <property type="entry name" value="Znf_MYND"/>
</dbReference>
<keyword evidence="1" id="KW-0479">Metal-binding</keyword>
<keyword evidence="3" id="KW-0862">Zinc</keyword>
<dbReference type="AlphaFoldDB" id="A0A8H8BTL3"/>
<protein>
    <recommendedName>
        <fullName evidence="5">MYND-type domain-containing protein</fullName>
    </recommendedName>
</protein>
<keyword evidence="2 4" id="KW-0863">Zinc-finger</keyword>
<evidence type="ECO:0000256" key="4">
    <source>
        <dbReference type="PROSITE-ProRule" id="PRU00134"/>
    </source>
</evidence>
<dbReference type="SUPFAM" id="SSF144232">
    <property type="entry name" value="HIT/MYND zinc finger-like"/>
    <property type="match status" value="1"/>
</dbReference>
<name>A0A8H8BTL3_9HELO</name>
<dbReference type="PROSITE" id="PS01360">
    <property type="entry name" value="ZF_MYND_1"/>
    <property type="match status" value="1"/>
</dbReference>
<comment type="caution">
    <text evidence="6">The sequence shown here is derived from an EMBL/GenBank/DDBJ whole genome shotgun (WGS) entry which is preliminary data.</text>
</comment>
<dbReference type="Proteomes" id="UP000664132">
    <property type="component" value="Unassembled WGS sequence"/>
</dbReference>
<evidence type="ECO:0000313" key="7">
    <source>
        <dbReference type="Proteomes" id="UP000664132"/>
    </source>
</evidence>
<evidence type="ECO:0000256" key="1">
    <source>
        <dbReference type="ARBA" id="ARBA00022723"/>
    </source>
</evidence>
<dbReference type="EMBL" id="JAFJYH010000033">
    <property type="protein sequence ID" value="KAG4423546.1"/>
    <property type="molecule type" value="Genomic_DNA"/>
</dbReference>
<dbReference type="GO" id="GO:0008270">
    <property type="term" value="F:zinc ion binding"/>
    <property type="evidence" value="ECO:0007669"/>
    <property type="project" value="UniProtKB-KW"/>
</dbReference>
<feature type="domain" description="MYND-type" evidence="5">
    <location>
        <begin position="161"/>
        <end position="197"/>
    </location>
</feature>
<proteinExistence type="predicted"/>
<accession>A0A8H8BTL3</accession>
<evidence type="ECO:0000313" key="6">
    <source>
        <dbReference type="EMBL" id="KAG4423546.1"/>
    </source>
</evidence>
<dbReference type="PROSITE" id="PS50865">
    <property type="entry name" value="ZF_MYND_2"/>
    <property type="match status" value="1"/>
</dbReference>
<evidence type="ECO:0000256" key="3">
    <source>
        <dbReference type="ARBA" id="ARBA00022833"/>
    </source>
</evidence>